<accession>A0A0G0JUM8</accession>
<gene>
    <name evidence="1" type="ORF">US91_C0001G0155</name>
</gene>
<proteinExistence type="predicted"/>
<protein>
    <recommendedName>
        <fullName evidence="3">Diaminopimelate epimerase</fullName>
    </recommendedName>
</protein>
<reference evidence="1" key="1">
    <citation type="journal article" date="2015" name="Nature">
        <title>rRNA introns, odd ribosomes, and small enigmatic genomes across a large radiation of phyla.</title>
        <authorList>
            <person name="Brown C.T."/>
            <person name="Hug L.A."/>
            <person name="Thomas B.C."/>
            <person name="Sharon I."/>
            <person name="Castelle C.J."/>
            <person name="Singh A."/>
            <person name="Wilkins M.J."/>
            <person name="Williams K.H."/>
            <person name="Banfield J.F."/>
        </authorList>
    </citation>
    <scope>NUCLEOTIDE SEQUENCE [LARGE SCALE GENOMIC DNA]</scope>
</reference>
<sequence>MKVKIFSAAGGNSTAILYDLSCSKIDYAFLNSIIQKAYPEVEQVGFFEKGEKYNRLQMAGGEFCGNSTRSFACLLSELDSGKKELIFEVSGFDKPVRATVERLGDDSFYCSAEFAGLSGNISKKQINGKDVFAVDLGGIVHILIDEKFFPIIEKTIKDDMKNIKNLLGVDSEAVGVIWIREEGGDVYIRPVVWVKSINTCFDETSCGSGTIAVALLKKKNVSVVQPSGEKINVYFKENSLVLSSKMKKTFSL</sequence>
<organism evidence="1 2">
    <name type="scientific">Candidatus Falkowbacteria bacterium GW2011_GWE1_38_31</name>
    <dbReference type="NCBI Taxonomy" id="1618638"/>
    <lineage>
        <taxon>Bacteria</taxon>
        <taxon>Candidatus Falkowiibacteriota</taxon>
    </lineage>
</organism>
<dbReference type="Proteomes" id="UP000034022">
    <property type="component" value="Unassembled WGS sequence"/>
</dbReference>
<dbReference type="Pfam" id="PF26317">
    <property type="entry name" value="CntK_N"/>
    <property type="match status" value="1"/>
</dbReference>
<evidence type="ECO:0000313" key="1">
    <source>
        <dbReference type="EMBL" id="KKQ71228.1"/>
    </source>
</evidence>
<name>A0A0G0JUM8_9BACT</name>
<dbReference type="AlphaFoldDB" id="A0A0G0JUM8"/>
<dbReference type="EMBL" id="LBUU01000001">
    <property type="protein sequence ID" value="KKQ71228.1"/>
    <property type="molecule type" value="Genomic_DNA"/>
</dbReference>
<evidence type="ECO:0008006" key="3">
    <source>
        <dbReference type="Google" id="ProtNLM"/>
    </source>
</evidence>
<comment type="caution">
    <text evidence="1">The sequence shown here is derived from an EMBL/GenBank/DDBJ whole genome shotgun (WGS) entry which is preliminary data.</text>
</comment>
<dbReference type="InterPro" id="IPR058944">
    <property type="entry name" value="CntK-like"/>
</dbReference>
<evidence type="ECO:0000313" key="2">
    <source>
        <dbReference type="Proteomes" id="UP000034022"/>
    </source>
</evidence>